<dbReference type="GO" id="GO:0006487">
    <property type="term" value="P:protein N-linked glycosylation"/>
    <property type="evidence" value="ECO:0007669"/>
    <property type="project" value="TreeGrafter"/>
</dbReference>
<evidence type="ECO:0000313" key="5">
    <source>
        <dbReference type="EMBL" id="PVY38150.1"/>
    </source>
</evidence>
<keyword evidence="6" id="KW-1185">Reference proteome</keyword>
<evidence type="ECO:0000313" key="6">
    <source>
        <dbReference type="Proteomes" id="UP000245959"/>
    </source>
</evidence>
<comment type="similarity">
    <text evidence="1">Belongs to the glycosyl hydrolase 63 family.</text>
</comment>
<name>A0A2U1ANZ8_9BACT</name>
<dbReference type="InterPro" id="IPR054491">
    <property type="entry name" value="MGH1-like_GH"/>
</dbReference>
<dbReference type="OrthoDB" id="9798687at2"/>
<dbReference type="GeneID" id="78296487"/>
<comment type="caution">
    <text evidence="5">The sequence shown here is derived from an EMBL/GenBank/DDBJ whole genome shotgun (WGS) entry which is preliminary data.</text>
</comment>
<keyword evidence="2" id="KW-0378">Hydrolase</keyword>
<dbReference type="Pfam" id="PF22422">
    <property type="entry name" value="MGH1-like_GH"/>
    <property type="match status" value="1"/>
</dbReference>
<evidence type="ECO:0000256" key="2">
    <source>
        <dbReference type="ARBA" id="ARBA00022801"/>
    </source>
</evidence>
<dbReference type="InterPro" id="IPR004888">
    <property type="entry name" value="Glycoside_hydrolase_63"/>
</dbReference>
<proteinExistence type="inferred from homology"/>
<dbReference type="GO" id="GO:0009311">
    <property type="term" value="P:oligosaccharide metabolic process"/>
    <property type="evidence" value="ECO:0007669"/>
    <property type="project" value="InterPro"/>
</dbReference>
<dbReference type="AlphaFoldDB" id="A0A2U1ANZ8"/>
<keyword evidence="3" id="KW-0326">Glycosidase</keyword>
<feature type="domain" description="Mannosylglycerate hydrolase MGH1-like glycoside hydrolase" evidence="4">
    <location>
        <begin position="190"/>
        <end position="491"/>
    </location>
</feature>
<dbReference type="PANTHER" id="PTHR10412:SF11">
    <property type="entry name" value="MANNOSYL-OLIGOSACCHARIDE GLUCOSIDASE"/>
    <property type="match status" value="1"/>
</dbReference>
<gene>
    <name evidence="5" type="ORF">C8D82_12850</name>
</gene>
<dbReference type="InterPro" id="IPR012341">
    <property type="entry name" value="6hp_glycosidase-like_sf"/>
</dbReference>
<dbReference type="SUPFAM" id="SSF48208">
    <property type="entry name" value="Six-hairpin glycosidases"/>
    <property type="match status" value="1"/>
</dbReference>
<reference evidence="5 6" key="1">
    <citation type="submission" date="2018-04" db="EMBL/GenBank/DDBJ databases">
        <title>Genomic Encyclopedia of Type Strains, Phase IV (KMG-IV): sequencing the most valuable type-strain genomes for metagenomic binning, comparative biology and taxonomic classification.</title>
        <authorList>
            <person name="Goeker M."/>
        </authorList>
    </citation>
    <scope>NUCLEOTIDE SEQUENCE [LARGE SCALE GENOMIC DNA]</scope>
    <source>
        <strain evidence="5 6">DSM 14823</strain>
    </source>
</reference>
<dbReference type="EMBL" id="QEKH01000028">
    <property type="protein sequence ID" value="PVY38150.1"/>
    <property type="molecule type" value="Genomic_DNA"/>
</dbReference>
<dbReference type="Gene3D" id="1.50.10.10">
    <property type="match status" value="1"/>
</dbReference>
<evidence type="ECO:0000259" key="4">
    <source>
        <dbReference type="Pfam" id="PF22422"/>
    </source>
</evidence>
<evidence type="ECO:0000256" key="1">
    <source>
        <dbReference type="ARBA" id="ARBA00010833"/>
    </source>
</evidence>
<evidence type="ECO:0000256" key="3">
    <source>
        <dbReference type="ARBA" id="ARBA00023295"/>
    </source>
</evidence>
<dbReference type="Proteomes" id="UP000245959">
    <property type="component" value="Unassembled WGS sequence"/>
</dbReference>
<dbReference type="GO" id="GO:0004573">
    <property type="term" value="F:Glc3Man9GlcNAc2 oligosaccharide glucosidase activity"/>
    <property type="evidence" value="ECO:0007669"/>
    <property type="project" value="InterPro"/>
</dbReference>
<dbReference type="RefSeq" id="WP_116885203.1">
    <property type="nucleotide sequence ID" value="NZ_CABMMC010000033.1"/>
</dbReference>
<dbReference type="PANTHER" id="PTHR10412">
    <property type="entry name" value="MANNOSYL-OLIGOSACCHARIDE GLUCOSIDASE"/>
    <property type="match status" value="1"/>
</dbReference>
<dbReference type="InterPro" id="IPR008928">
    <property type="entry name" value="6-hairpin_glycosidase_sf"/>
</dbReference>
<accession>A0A2U1ANZ8</accession>
<organism evidence="5 6">
    <name type="scientific">Victivallis vadensis</name>
    <dbReference type="NCBI Taxonomy" id="172901"/>
    <lineage>
        <taxon>Bacteria</taxon>
        <taxon>Pseudomonadati</taxon>
        <taxon>Lentisphaerota</taxon>
        <taxon>Lentisphaeria</taxon>
        <taxon>Victivallales</taxon>
        <taxon>Victivallaceae</taxon>
        <taxon>Victivallis</taxon>
    </lineage>
</organism>
<sequence>MAHQPILNVWGGGQLLGFSAFDGETDYDSGLVLRTVADCCGFEIKLPVESGIVLPDAEPPRACMLAGDHFQLECSSGPVRGAFADARHFIIDGECRVYGLNDALQIIRRPGRTVLGVRKGFNESWLDADFDAIFRQRAAWLAKLPQPGLPTDEARRTYWKACSQLKTQLNSPSGCLKHRWTTPDRWPHRKMWLWDSVFHAQGLRRLDPAVARETLEAVFDGQCADGFIPHMASPHEKSDITQPPILGYGIKLMLEQQQSPEFLERLYPKNAAFLNWIFAHRDTDGAGLVEWAIEAHEMCRSGESGMDNSTRFDGATQLDAPDFNAYLASECEIMAEFAALLGRPEEQKLWQERHRKLNHLMNERLWNDAAGLYVDYDLAAGKQSPVLSLAGFLPLISGAPTAEMAEKLVRNLKNPETFGTPFPVPSISFSQPEFYSKDMWRGPVWININTLIARGLDRYGYRDEARQLRSRTMRELEKFYCRYGTFFEFYDDRNECDPPELLRKFRCDPDRSVYHQAFMDYGWSATLYIDLAFTMYS</sequence>
<protein>
    <submittedName>
        <fullName evidence="5">Trehalase</fullName>
    </submittedName>
</protein>